<dbReference type="AlphaFoldDB" id="T1EUE4"/>
<evidence type="ECO:0000313" key="4">
    <source>
        <dbReference type="Proteomes" id="UP000015101"/>
    </source>
</evidence>
<dbReference type="Gene3D" id="1.10.238.10">
    <property type="entry name" value="EF-hand"/>
    <property type="match status" value="1"/>
</dbReference>
<dbReference type="eggNOG" id="KOG0044">
    <property type="taxonomic scope" value="Eukaryota"/>
</dbReference>
<dbReference type="InterPro" id="IPR028846">
    <property type="entry name" value="Recoverin"/>
</dbReference>
<dbReference type="Proteomes" id="UP000015101">
    <property type="component" value="Unassembled WGS sequence"/>
</dbReference>
<dbReference type="GeneID" id="20200194"/>
<evidence type="ECO:0000313" key="2">
    <source>
        <dbReference type="EMBL" id="ESN96635.1"/>
    </source>
</evidence>
<dbReference type="GO" id="GO:0005509">
    <property type="term" value="F:calcium ion binding"/>
    <property type="evidence" value="ECO:0007669"/>
    <property type="project" value="InterPro"/>
</dbReference>
<protein>
    <recommendedName>
        <fullName evidence="5">EF-hand domain-containing protein</fullName>
    </recommendedName>
</protein>
<dbReference type="InParanoid" id="T1EUE4"/>
<proteinExistence type="predicted"/>
<dbReference type="KEGG" id="hro:HELRODRAFT_163722"/>
<dbReference type="RefSeq" id="XP_009025766.1">
    <property type="nucleotide sequence ID" value="XM_009027518.1"/>
</dbReference>
<accession>T1EUE4</accession>
<sequence length="210" mass="24732">MAEYDVGGKRVRANKLAEVLVRKTHFTAGEVKRLMELFDEMTTYKLARREYCKFIFEQFDIDDEIILERIFKVTVKSKESKVDIAEFIHTMSVMLRGTTEERIKFCFEVYNLSKNSYISKFDIIQLLKNSILKPPTNVELEDFLKELIELTIKKLTSNENQRIYINDYRSAILKQPQLMQCLGVVFPCPSKVEAFQQCYFSREKSSDKCK</sequence>
<dbReference type="EMBL" id="KB097495">
    <property type="protein sequence ID" value="ESN96635.1"/>
    <property type="molecule type" value="Genomic_DNA"/>
</dbReference>
<dbReference type="EMBL" id="AMQM01001440">
    <property type="status" value="NOT_ANNOTATED_CDS"/>
    <property type="molecule type" value="Genomic_DNA"/>
</dbReference>
<keyword evidence="1" id="KW-0677">Repeat</keyword>
<dbReference type="PANTHER" id="PTHR23055:SF60">
    <property type="entry name" value="CALAXIN"/>
    <property type="match status" value="1"/>
</dbReference>
<dbReference type="PRINTS" id="PR00450">
    <property type="entry name" value="RECOVERIN"/>
</dbReference>
<name>T1EUE4_HELRO</name>
<dbReference type="EnsemblMetazoa" id="HelroT163722">
    <property type="protein sequence ID" value="HelroP163722"/>
    <property type="gene ID" value="HelroG163722"/>
</dbReference>
<dbReference type="STRING" id="6412.T1EUE4"/>
<dbReference type="OMA" id="DNDGCVS"/>
<dbReference type="OrthoDB" id="191686at2759"/>
<evidence type="ECO:0008006" key="5">
    <source>
        <dbReference type="Google" id="ProtNLM"/>
    </source>
</evidence>
<evidence type="ECO:0000256" key="1">
    <source>
        <dbReference type="ARBA" id="ARBA00022737"/>
    </source>
</evidence>
<dbReference type="FunCoup" id="T1EUE4">
    <property type="interactions" value="10"/>
</dbReference>
<reference evidence="4" key="1">
    <citation type="submission" date="2012-12" db="EMBL/GenBank/DDBJ databases">
        <authorList>
            <person name="Hellsten U."/>
            <person name="Grimwood J."/>
            <person name="Chapman J.A."/>
            <person name="Shapiro H."/>
            <person name="Aerts A."/>
            <person name="Otillar R.P."/>
            <person name="Terry A.Y."/>
            <person name="Boore J.L."/>
            <person name="Simakov O."/>
            <person name="Marletaz F."/>
            <person name="Cho S.-J."/>
            <person name="Edsinger-Gonzales E."/>
            <person name="Havlak P."/>
            <person name="Kuo D.-H."/>
            <person name="Larsson T."/>
            <person name="Lv J."/>
            <person name="Arendt D."/>
            <person name="Savage R."/>
            <person name="Osoegawa K."/>
            <person name="de Jong P."/>
            <person name="Lindberg D.R."/>
            <person name="Seaver E.C."/>
            <person name="Weisblat D.A."/>
            <person name="Putnam N.H."/>
            <person name="Grigoriev I.V."/>
            <person name="Rokhsar D.S."/>
        </authorList>
    </citation>
    <scope>NUCLEOTIDE SEQUENCE</scope>
</reference>
<gene>
    <name evidence="3" type="primary">20200194</name>
    <name evidence="2" type="ORF">HELRODRAFT_163722</name>
</gene>
<organism evidence="3 4">
    <name type="scientific">Helobdella robusta</name>
    <name type="common">Californian leech</name>
    <dbReference type="NCBI Taxonomy" id="6412"/>
    <lineage>
        <taxon>Eukaryota</taxon>
        <taxon>Metazoa</taxon>
        <taxon>Spiralia</taxon>
        <taxon>Lophotrochozoa</taxon>
        <taxon>Annelida</taxon>
        <taxon>Clitellata</taxon>
        <taxon>Hirudinea</taxon>
        <taxon>Rhynchobdellida</taxon>
        <taxon>Glossiphoniidae</taxon>
        <taxon>Helobdella</taxon>
    </lineage>
</organism>
<reference evidence="3" key="3">
    <citation type="submission" date="2015-06" db="UniProtKB">
        <authorList>
            <consortium name="EnsemblMetazoa"/>
        </authorList>
    </citation>
    <scope>IDENTIFICATION</scope>
</reference>
<dbReference type="HOGENOM" id="CLU_061288_3_0_1"/>
<reference evidence="2 4" key="2">
    <citation type="journal article" date="2013" name="Nature">
        <title>Insights into bilaterian evolution from three spiralian genomes.</title>
        <authorList>
            <person name="Simakov O."/>
            <person name="Marletaz F."/>
            <person name="Cho S.J."/>
            <person name="Edsinger-Gonzales E."/>
            <person name="Havlak P."/>
            <person name="Hellsten U."/>
            <person name="Kuo D.H."/>
            <person name="Larsson T."/>
            <person name="Lv J."/>
            <person name="Arendt D."/>
            <person name="Savage R."/>
            <person name="Osoegawa K."/>
            <person name="de Jong P."/>
            <person name="Grimwood J."/>
            <person name="Chapman J.A."/>
            <person name="Shapiro H."/>
            <person name="Aerts A."/>
            <person name="Otillar R.P."/>
            <person name="Terry A.Y."/>
            <person name="Boore J.L."/>
            <person name="Grigoriev I.V."/>
            <person name="Lindberg D.R."/>
            <person name="Seaver E.C."/>
            <person name="Weisblat D.A."/>
            <person name="Putnam N.H."/>
            <person name="Rokhsar D.S."/>
        </authorList>
    </citation>
    <scope>NUCLEOTIDE SEQUENCE</scope>
</reference>
<evidence type="ECO:0000313" key="3">
    <source>
        <dbReference type="EnsemblMetazoa" id="HelroP163722"/>
    </source>
</evidence>
<keyword evidence="4" id="KW-1185">Reference proteome</keyword>
<dbReference type="CTD" id="20200194"/>
<dbReference type="SUPFAM" id="SSF47473">
    <property type="entry name" value="EF-hand"/>
    <property type="match status" value="1"/>
</dbReference>
<dbReference type="InterPro" id="IPR011992">
    <property type="entry name" value="EF-hand-dom_pair"/>
</dbReference>
<dbReference type="PANTHER" id="PTHR23055">
    <property type="entry name" value="CALCIUM BINDING PROTEINS"/>
    <property type="match status" value="1"/>
</dbReference>